<accession>A0A4Y8KXE0</accession>
<reference evidence="16 17" key="1">
    <citation type="submission" date="2019-03" db="EMBL/GenBank/DDBJ databases">
        <title>San Antonio Military Medical Center submission to MRSN (WRAIR), pending publication.</title>
        <authorList>
            <person name="Blyth D.M."/>
            <person name="Mccarthy S.L."/>
            <person name="Schall S.E."/>
            <person name="Stam J.A."/>
            <person name="Ong A.C."/>
            <person name="Mcgann P.T."/>
        </authorList>
    </citation>
    <scope>NUCLEOTIDE SEQUENCE [LARGE SCALE GENOMIC DNA]</scope>
    <source>
        <strain evidence="16 17">MRSN571793</strain>
    </source>
</reference>
<dbReference type="InterPro" id="IPR037066">
    <property type="entry name" value="Plug_dom_sf"/>
</dbReference>
<proteinExistence type="inferred from homology"/>
<dbReference type="SUPFAM" id="SSF49464">
    <property type="entry name" value="Carboxypeptidase regulatory domain-like"/>
    <property type="match status" value="1"/>
</dbReference>
<dbReference type="Proteomes" id="UP000297861">
    <property type="component" value="Unassembled WGS sequence"/>
</dbReference>
<dbReference type="Pfam" id="PF13715">
    <property type="entry name" value="CarbopepD_reg_2"/>
    <property type="match status" value="1"/>
</dbReference>
<keyword evidence="9 11" id="KW-0472">Membrane</keyword>
<dbReference type="OrthoDB" id="9768177at2"/>
<evidence type="ECO:0000256" key="12">
    <source>
        <dbReference type="RuleBase" id="RU003357"/>
    </source>
</evidence>
<keyword evidence="10 11" id="KW-0998">Cell outer membrane</keyword>
<dbReference type="PANTHER" id="PTHR32552">
    <property type="entry name" value="FERRICHROME IRON RECEPTOR-RELATED"/>
    <property type="match status" value="1"/>
</dbReference>
<dbReference type="InterPro" id="IPR023996">
    <property type="entry name" value="TonB-dep_OMP_SusC/RagA"/>
</dbReference>
<evidence type="ECO:0000256" key="2">
    <source>
        <dbReference type="ARBA" id="ARBA00022448"/>
    </source>
</evidence>
<evidence type="ECO:0000256" key="3">
    <source>
        <dbReference type="ARBA" id="ARBA00022452"/>
    </source>
</evidence>
<dbReference type="PANTHER" id="PTHR32552:SF81">
    <property type="entry name" value="TONB-DEPENDENT OUTER MEMBRANE RECEPTOR"/>
    <property type="match status" value="1"/>
</dbReference>
<evidence type="ECO:0000256" key="13">
    <source>
        <dbReference type="SAM" id="SignalP"/>
    </source>
</evidence>
<sequence>MRKQKPNLLKLLSFCILLFMGIQPGFSQNSTIEIKGTIKDDSGEPLIGATVNFRGTQISSLTDIDGAFELKIPSDNGIITVSYIGYDPLSVKIEPNKSIYSIILKSNQNSLDEVVVTALGIKREERGLGFSTETINGEALTDSRSNNWATTLSGKVAGLNITSAGGGPLGTSRISLRGDNSMNIDGNNALVVLDGVPIGGSATGTGADSYGAGAGSDIPIDFGDAISDINPDDIESVTVLKGPSAAALYGSRGANGALIITTKSGTKQKKGIGVSFSSSFSIDNVLRWPDYQYEYGQGAQQKDKNGNWYYSYGASEDGVNTGSTSSAFGPKFDGQMYFQYDPEQEGQSLERQLWRPYKNNIKDFWQTGTDFRNNISVEGASEKSAFRMSLSHQANKWMMPNTGFNRISFATSFDYKVTNKLKFNTKINFTNRSSDNLPGTGYNNQSIAYFMIFQNPNIDLSWYRPMWKKDKNQIEQIHPFSSYIDNPYIIAYEMQNPSDKNTLIGSANAIYEFSRKFELLLRTSLEMSHENRCQERPYNTANYTKGYYREDDINYLESNTDFLFTYRDQLSKQLGFRASAGGNIRKTEYRNKSGYVIGLVTPGVYKLSNGITSPFLNSTNREKQVNSLYGTINMNYGKILFLDITGRNDWSSTLPVQNNSFFYPSASLSGVVSDMVELPEQISFLKLRASWAQVGNDTDPYKTSKYYSMSEFSGAALMPRTLYNATFKPEISTNYEAGIDFRMFNNRLNLDLTGYQNYTKNQIIDVPLDPTTGYSKATVNAGKVRNKGLEILLSGTPIQNKDFKWRVTTNWSKNWNKVLELSPDLADDESQLIAQSGTVYFYAKKGGSMGDIYGYKLVRNPEGQVVFDSKTGLTARNADVEYVGNAYAKWKAGIQNEFTIKNVRVSFSFDGQYGGLVYSQSHHKMTEQGKLKHTLYGRDSEDGKIVGNGVVDNGDGTYSPNTTRITVSQYYSDYYRRANVETNSFDATFIKLRDARIEYNFPKKITNKLNVNSLSLALFGRNLWMWVKEYPLFDPEAAALNSSSIVPGVEMGQLPSSRTVGVNLNVKF</sequence>
<dbReference type="STRING" id="1121485.GCA_000426485_01728"/>
<dbReference type="GO" id="GO:0009279">
    <property type="term" value="C:cell outer membrane"/>
    <property type="evidence" value="ECO:0007669"/>
    <property type="project" value="UniProtKB-SubCell"/>
</dbReference>
<dbReference type="Pfam" id="PF07715">
    <property type="entry name" value="Plug"/>
    <property type="match status" value="1"/>
</dbReference>
<keyword evidence="3 11" id="KW-1134">Transmembrane beta strand</keyword>
<dbReference type="InterPro" id="IPR023997">
    <property type="entry name" value="TonB-dep_OMP_SusC/RagA_CS"/>
</dbReference>
<keyword evidence="6" id="KW-0408">Iron</keyword>
<dbReference type="InterPro" id="IPR000531">
    <property type="entry name" value="Beta-barrel_TonB"/>
</dbReference>
<comment type="caution">
    <text evidence="16">The sequence shown here is derived from an EMBL/GenBank/DDBJ whole genome shotgun (WGS) entry which is preliminary data.</text>
</comment>
<evidence type="ECO:0000259" key="15">
    <source>
        <dbReference type="Pfam" id="PF07715"/>
    </source>
</evidence>
<comment type="similarity">
    <text evidence="11 12">Belongs to the TonB-dependent receptor family.</text>
</comment>
<dbReference type="InterPro" id="IPR012910">
    <property type="entry name" value="Plug_dom"/>
</dbReference>
<dbReference type="NCBIfam" id="TIGR04057">
    <property type="entry name" value="SusC_RagA_signa"/>
    <property type="match status" value="1"/>
</dbReference>
<gene>
    <name evidence="16" type="ORF">E2605_15310</name>
</gene>
<evidence type="ECO:0000313" key="17">
    <source>
        <dbReference type="Proteomes" id="UP000297861"/>
    </source>
</evidence>
<keyword evidence="7" id="KW-0406">Ion transport</keyword>
<dbReference type="GO" id="GO:0006826">
    <property type="term" value="P:iron ion transport"/>
    <property type="evidence" value="ECO:0007669"/>
    <property type="project" value="UniProtKB-KW"/>
</dbReference>
<evidence type="ECO:0000256" key="8">
    <source>
        <dbReference type="ARBA" id="ARBA00023077"/>
    </source>
</evidence>
<feature type="domain" description="TonB-dependent receptor-like beta-barrel" evidence="14">
    <location>
        <begin position="482"/>
        <end position="867"/>
    </location>
</feature>
<dbReference type="PROSITE" id="PS52016">
    <property type="entry name" value="TONB_DEPENDENT_REC_3"/>
    <property type="match status" value="1"/>
</dbReference>
<evidence type="ECO:0000256" key="11">
    <source>
        <dbReference type="PROSITE-ProRule" id="PRU01360"/>
    </source>
</evidence>
<dbReference type="Pfam" id="PF00593">
    <property type="entry name" value="TonB_dep_Rec_b-barrel"/>
    <property type="match status" value="1"/>
</dbReference>
<dbReference type="NCBIfam" id="TIGR04056">
    <property type="entry name" value="OMP_RagA_SusC"/>
    <property type="match status" value="1"/>
</dbReference>
<feature type="domain" description="TonB-dependent receptor plug" evidence="15">
    <location>
        <begin position="129"/>
        <end position="257"/>
    </location>
</feature>
<dbReference type="InterPro" id="IPR036942">
    <property type="entry name" value="Beta-barrel_TonB_sf"/>
</dbReference>
<evidence type="ECO:0000256" key="7">
    <source>
        <dbReference type="ARBA" id="ARBA00023065"/>
    </source>
</evidence>
<evidence type="ECO:0000256" key="1">
    <source>
        <dbReference type="ARBA" id="ARBA00004571"/>
    </source>
</evidence>
<keyword evidence="5 11" id="KW-0812">Transmembrane</keyword>
<comment type="subcellular location">
    <subcellularLocation>
        <location evidence="1 11">Cell outer membrane</location>
        <topology evidence="1 11">Multi-pass membrane protein</topology>
    </subcellularLocation>
</comment>
<name>A0A4Y8KXE0_9BACT</name>
<dbReference type="AlphaFoldDB" id="A0A4Y8KXE0"/>
<evidence type="ECO:0000256" key="6">
    <source>
        <dbReference type="ARBA" id="ARBA00023004"/>
    </source>
</evidence>
<keyword evidence="8 12" id="KW-0798">TonB box</keyword>
<dbReference type="EMBL" id="SOML01000010">
    <property type="protein sequence ID" value="TFD94727.1"/>
    <property type="molecule type" value="Genomic_DNA"/>
</dbReference>
<feature type="chain" id="PRO_5021304122" evidence="13">
    <location>
        <begin position="28"/>
        <end position="1068"/>
    </location>
</feature>
<evidence type="ECO:0000256" key="10">
    <source>
        <dbReference type="ARBA" id="ARBA00023237"/>
    </source>
</evidence>
<dbReference type="Gene3D" id="2.60.40.1120">
    <property type="entry name" value="Carboxypeptidase-like, regulatory domain"/>
    <property type="match status" value="1"/>
</dbReference>
<evidence type="ECO:0000313" key="16">
    <source>
        <dbReference type="EMBL" id="TFD94727.1"/>
    </source>
</evidence>
<dbReference type="InterPro" id="IPR039426">
    <property type="entry name" value="TonB-dep_rcpt-like"/>
</dbReference>
<dbReference type="InterPro" id="IPR008969">
    <property type="entry name" value="CarboxyPept-like_regulatory"/>
</dbReference>
<feature type="signal peptide" evidence="13">
    <location>
        <begin position="1"/>
        <end position="27"/>
    </location>
</feature>
<keyword evidence="4" id="KW-0410">Iron transport</keyword>
<keyword evidence="2 11" id="KW-0813">Transport</keyword>
<dbReference type="RefSeq" id="WP_134437113.1">
    <property type="nucleotide sequence ID" value="NZ_SOML01000010.1"/>
</dbReference>
<keyword evidence="13" id="KW-0732">Signal</keyword>
<dbReference type="Gene3D" id="2.40.170.20">
    <property type="entry name" value="TonB-dependent receptor, beta-barrel domain"/>
    <property type="match status" value="1"/>
</dbReference>
<evidence type="ECO:0000256" key="9">
    <source>
        <dbReference type="ARBA" id="ARBA00023136"/>
    </source>
</evidence>
<keyword evidence="17" id="KW-1185">Reference proteome</keyword>
<evidence type="ECO:0000256" key="4">
    <source>
        <dbReference type="ARBA" id="ARBA00022496"/>
    </source>
</evidence>
<dbReference type="SUPFAM" id="SSF56935">
    <property type="entry name" value="Porins"/>
    <property type="match status" value="1"/>
</dbReference>
<protein>
    <submittedName>
        <fullName evidence="16">SusC/RagA family TonB-linked outer membrane protein</fullName>
    </submittedName>
</protein>
<dbReference type="Gene3D" id="2.170.130.10">
    <property type="entry name" value="TonB-dependent receptor, plug domain"/>
    <property type="match status" value="1"/>
</dbReference>
<evidence type="ECO:0000259" key="14">
    <source>
        <dbReference type="Pfam" id="PF00593"/>
    </source>
</evidence>
<organism evidence="16 17">
    <name type="scientific">Dysgonomonas capnocytophagoides</name>
    <dbReference type="NCBI Taxonomy" id="45254"/>
    <lineage>
        <taxon>Bacteria</taxon>
        <taxon>Pseudomonadati</taxon>
        <taxon>Bacteroidota</taxon>
        <taxon>Bacteroidia</taxon>
        <taxon>Bacteroidales</taxon>
        <taxon>Dysgonomonadaceae</taxon>
        <taxon>Dysgonomonas</taxon>
    </lineage>
</organism>
<evidence type="ECO:0000256" key="5">
    <source>
        <dbReference type="ARBA" id="ARBA00022692"/>
    </source>
</evidence>